<name>A0ABR3QZ43_9PLEO</name>
<reference evidence="1 2" key="1">
    <citation type="submission" date="2024-02" db="EMBL/GenBank/DDBJ databases">
        <title>De novo assembly and annotation of 12 fungi associated with fruit tree decline syndrome in Ontario, Canada.</title>
        <authorList>
            <person name="Sulman M."/>
            <person name="Ellouze W."/>
            <person name="Ilyukhin E."/>
        </authorList>
    </citation>
    <scope>NUCLEOTIDE SEQUENCE [LARGE SCALE GENOMIC DNA]</scope>
    <source>
        <strain evidence="1 2">M97-236</strain>
    </source>
</reference>
<dbReference type="Proteomes" id="UP001521222">
    <property type="component" value="Unassembled WGS sequence"/>
</dbReference>
<protein>
    <submittedName>
        <fullName evidence="1">Uncharacterized protein</fullName>
    </submittedName>
</protein>
<gene>
    <name evidence="1" type="ORF">SLS59_007456</name>
</gene>
<comment type="caution">
    <text evidence="1">The sequence shown here is derived from an EMBL/GenBank/DDBJ whole genome shotgun (WGS) entry which is preliminary data.</text>
</comment>
<accession>A0ABR3QZ43</accession>
<evidence type="ECO:0000313" key="2">
    <source>
        <dbReference type="Proteomes" id="UP001521222"/>
    </source>
</evidence>
<sequence>MSSIQDPTTKGIKKENDTVAETIAYARRTYKGGQKGVKAEPENNGFVKKLLNNVSHALMSNRYGGSGGT</sequence>
<evidence type="ECO:0000313" key="1">
    <source>
        <dbReference type="EMBL" id="KAL1597426.1"/>
    </source>
</evidence>
<proteinExistence type="predicted"/>
<keyword evidence="2" id="KW-1185">Reference proteome</keyword>
<dbReference type="EMBL" id="JAKIXB020000026">
    <property type="protein sequence ID" value="KAL1597426.1"/>
    <property type="molecule type" value="Genomic_DNA"/>
</dbReference>
<organism evidence="1 2">
    <name type="scientific">Nothophoma quercina</name>
    <dbReference type="NCBI Taxonomy" id="749835"/>
    <lineage>
        <taxon>Eukaryota</taxon>
        <taxon>Fungi</taxon>
        <taxon>Dikarya</taxon>
        <taxon>Ascomycota</taxon>
        <taxon>Pezizomycotina</taxon>
        <taxon>Dothideomycetes</taxon>
        <taxon>Pleosporomycetidae</taxon>
        <taxon>Pleosporales</taxon>
        <taxon>Pleosporineae</taxon>
        <taxon>Didymellaceae</taxon>
        <taxon>Nothophoma</taxon>
    </lineage>
</organism>